<feature type="coiled-coil region" evidence="1">
    <location>
        <begin position="254"/>
        <end position="283"/>
    </location>
</feature>
<comment type="caution">
    <text evidence="3">The sequence shown here is derived from an EMBL/GenBank/DDBJ whole genome shotgun (WGS) entry which is preliminary data.</text>
</comment>
<dbReference type="Proteomes" id="UP000187209">
    <property type="component" value="Unassembled WGS sequence"/>
</dbReference>
<accession>A0A1R2CZQ2</accession>
<organism evidence="3 4">
    <name type="scientific">Stentor coeruleus</name>
    <dbReference type="NCBI Taxonomy" id="5963"/>
    <lineage>
        <taxon>Eukaryota</taxon>
        <taxon>Sar</taxon>
        <taxon>Alveolata</taxon>
        <taxon>Ciliophora</taxon>
        <taxon>Postciliodesmatophora</taxon>
        <taxon>Heterotrichea</taxon>
        <taxon>Heterotrichida</taxon>
        <taxon>Stentoridae</taxon>
        <taxon>Stentor</taxon>
    </lineage>
</organism>
<feature type="domain" description="CCDC81 HU" evidence="2">
    <location>
        <begin position="95"/>
        <end position="146"/>
    </location>
</feature>
<protein>
    <recommendedName>
        <fullName evidence="2">CCDC81 HU domain-containing protein</fullName>
    </recommendedName>
</protein>
<name>A0A1R2CZQ2_9CILI</name>
<gene>
    <name evidence="3" type="ORF">SteCoe_2400</name>
</gene>
<dbReference type="OrthoDB" id="322450at2759"/>
<keyword evidence="1" id="KW-0175">Coiled coil</keyword>
<keyword evidence="4" id="KW-1185">Reference proteome</keyword>
<dbReference type="InterPro" id="IPR040673">
    <property type="entry name" value="CCDC81_HU_dom_2"/>
</dbReference>
<evidence type="ECO:0000313" key="4">
    <source>
        <dbReference type="Proteomes" id="UP000187209"/>
    </source>
</evidence>
<proteinExistence type="predicted"/>
<reference evidence="3 4" key="1">
    <citation type="submission" date="2016-11" db="EMBL/GenBank/DDBJ databases">
        <title>The macronuclear genome of Stentor coeruleus: a giant cell with tiny introns.</title>
        <authorList>
            <person name="Slabodnick M."/>
            <person name="Ruby J.G."/>
            <person name="Reiff S.B."/>
            <person name="Swart E.C."/>
            <person name="Gosai S."/>
            <person name="Prabakaran S."/>
            <person name="Witkowska E."/>
            <person name="Larue G.E."/>
            <person name="Fisher S."/>
            <person name="Freeman R.M."/>
            <person name="Gunawardena J."/>
            <person name="Chu W."/>
            <person name="Stover N.A."/>
            <person name="Gregory B.D."/>
            <person name="Nowacki M."/>
            <person name="Derisi J."/>
            <person name="Roy S.W."/>
            <person name="Marshall W.F."/>
            <person name="Sood P."/>
        </authorList>
    </citation>
    <scope>NUCLEOTIDE SEQUENCE [LARGE SCALE GENOMIC DNA]</scope>
    <source>
        <strain evidence="3">WM001</strain>
    </source>
</reference>
<dbReference type="AlphaFoldDB" id="A0A1R2CZQ2"/>
<feature type="coiled-coil region" evidence="1">
    <location>
        <begin position="403"/>
        <end position="481"/>
    </location>
</feature>
<evidence type="ECO:0000256" key="1">
    <source>
        <dbReference type="SAM" id="Coils"/>
    </source>
</evidence>
<evidence type="ECO:0000259" key="2">
    <source>
        <dbReference type="Pfam" id="PF18289"/>
    </source>
</evidence>
<sequence length="582" mass="67591">MQLSELDLFKKASTNPFYVKNLEQISKVMYKVWSGMTKFIRSAIQQQKAPICSEFGKFIPTNPVKFIPAVSFLANAKVLFRNSSETQNSNSYKEQQISYSAIAEVCQIERDMVMLCLKETLQQLSVSISSGSTVVLHFRVGDLTVSKGWAEFGALTSYDKPEGSTFISVSTPRNSCYTTFSESSSIHPSNPNPIHQGASINLNNYYRGLKYKTNNTLLAPVGFYTGQIHPIFNFRTKFTRKQAFEQPLSPEELLRFHQEQIRMKKAEKELEKEKEAGENSKTLKGFREIIESEKIDKVATVTDKRKAYAIANLEQVQEKILKDQKAIDIKKKEVYDYFPFTHGDIAEAKTQSLNVSMREDMKNHLKSIEGSPVYNKEVTVGVPKFLQASDYQAIRRTQNEHVEKTMNGTLKNYHEELKNKEKEKIRLRREKEEQEMNDAIYYKQLEMYRKKELENNLNALNEQIEEKNRKRKEELENKKNIYATSLDFIPESEESKREKKELYIKNANLLISQMETNERNTKDRFIKERDTDCKILQSTDLAITNEDNEAKIREIYTKSLNKDIWMKQMEIKALEKDVGKVL</sequence>
<evidence type="ECO:0000313" key="3">
    <source>
        <dbReference type="EMBL" id="OMJ94489.1"/>
    </source>
</evidence>
<dbReference type="Pfam" id="PF18289">
    <property type="entry name" value="HU-CCDC81_euk_2"/>
    <property type="match status" value="1"/>
</dbReference>
<dbReference type="EMBL" id="MPUH01000026">
    <property type="protein sequence ID" value="OMJ94489.1"/>
    <property type="molecule type" value="Genomic_DNA"/>
</dbReference>